<dbReference type="SUPFAM" id="SSF52540">
    <property type="entry name" value="P-loop containing nucleoside triphosphate hydrolases"/>
    <property type="match status" value="1"/>
</dbReference>
<organism evidence="3 4">
    <name type="scientific">Funiculus sociatus GB2-A5</name>
    <dbReference type="NCBI Taxonomy" id="2933946"/>
    <lineage>
        <taxon>Bacteria</taxon>
        <taxon>Bacillati</taxon>
        <taxon>Cyanobacteriota</taxon>
        <taxon>Cyanophyceae</taxon>
        <taxon>Coleofasciculales</taxon>
        <taxon>Coleofasciculaceae</taxon>
        <taxon>Funiculus</taxon>
    </lineage>
</organism>
<evidence type="ECO:0000256" key="1">
    <source>
        <dbReference type="SAM" id="MobiDB-lite"/>
    </source>
</evidence>
<reference evidence="3 4" key="1">
    <citation type="submission" date="2022-04" db="EMBL/GenBank/DDBJ databases">
        <title>Positive selection, recombination, and allopatry shape intraspecific diversity of widespread and dominant cyanobacteria.</title>
        <authorList>
            <person name="Wei J."/>
            <person name="Shu W."/>
            <person name="Hu C."/>
        </authorList>
    </citation>
    <scope>NUCLEOTIDE SEQUENCE [LARGE SCALE GENOMIC DNA]</scope>
    <source>
        <strain evidence="3 4">GB2-A5</strain>
    </source>
</reference>
<dbReference type="EMBL" id="JAMPKK010000122">
    <property type="protein sequence ID" value="MEP0868153.1"/>
    <property type="molecule type" value="Genomic_DNA"/>
</dbReference>
<feature type="domain" description="ORC1/DEAH AAA+ ATPase" evidence="2">
    <location>
        <begin position="51"/>
        <end position="217"/>
    </location>
</feature>
<feature type="compositionally biased region" description="Basic and acidic residues" evidence="1">
    <location>
        <begin position="346"/>
        <end position="357"/>
    </location>
</feature>
<comment type="caution">
    <text evidence="3">The sequence shown here is derived from an EMBL/GenBank/DDBJ whole genome shotgun (WGS) entry which is preliminary data.</text>
</comment>
<dbReference type="InterPro" id="IPR049945">
    <property type="entry name" value="AAA_22"/>
</dbReference>
<sequence length="398" mass="45197">MATEQGFPPELLTQSAQKRLDYFKAPDKTIMHGNPKLAYNQVLRAIREPAGASIILVMGPSPSGVGKTTLLRLVEKKIIEESLLQMELDPGWIPIVCVEAVAPGKDTFRWKDFYKRTLIAIDEPLIKEKISYSEDGIRRDSEGKLIVKSRATEDSLRLAMEQALSHRKPYTLAVDEFQDIGKMASQKVLEAHMDCIKSAVNTTKIPWTGFGTYQLVDFLELSPQLSRRTRIIHLPRYCLEQNEDIKEFKRVLKHLLCRMPLPETPPLVEKYWEYCYERSIGCIGTLKDWLIQALDLALEEGATTLSFSHLEQTAKLTSECIQMAKDAIEGEEKLTNTKDSQRQLRDLLNSKKQKVQEDQTNSGGNGKPQKDGGESQSQRRRRVGQRNPKRDPLASESL</sequence>
<evidence type="ECO:0000313" key="3">
    <source>
        <dbReference type="EMBL" id="MEP0868153.1"/>
    </source>
</evidence>
<gene>
    <name evidence="3" type="ORF">NDI37_27335</name>
</gene>
<name>A0ABV0JXJ3_9CYAN</name>
<evidence type="ECO:0000259" key="2">
    <source>
        <dbReference type="Pfam" id="PF13401"/>
    </source>
</evidence>
<protein>
    <submittedName>
        <fullName evidence="3">TniB family NTP-binding protein</fullName>
    </submittedName>
</protein>
<feature type="region of interest" description="Disordered" evidence="1">
    <location>
        <begin position="346"/>
        <end position="398"/>
    </location>
</feature>
<dbReference type="Gene3D" id="3.40.50.300">
    <property type="entry name" value="P-loop containing nucleotide triphosphate hydrolases"/>
    <property type="match status" value="1"/>
</dbReference>
<evidence type="ECO:0000313" key="4">
    <source>
        <dbReference type="Proteomes" id="UP001442494"/>
    </source>
</evidence>
<dbReference type="Proteomes" id="UP001442494">
    <property type="component" value="Unassembled WGS sequence"/>
</dbReference>
<dbReference type="RefSeq" id="WP_190427215.1">
    <property type="nucleotide sequence ID" value="NZ_JAMPKK010000122.1"/>
</dbReference>
<dbReference type="InterPro" id="IPR027417">
    <property type="entry name" value="P-loop_NTPase"/>
</dbReference>
<dbReference type="Pfam" id="PF13401">
    <property type="entry name" value="AAA_22"/>
    <property type="match status" value="1"/>
</dbReference>
<proteinExistence type="predicted"/>
<feature type="compositionally biased region" description="Basic and acidic residues" evidence="1">
    <location>
        <begin position="388"/>
        <end position="398"/>
    </location>
</feature>
<accession>A0ABV0JXJ3</accession>
<keyword evidence="4" id="KW-1185">Reference proteome</keyword>